<dbReference type="OrthoDB" id="10063670at2759"/>
<feature type="signal peptide" evidence="1">
    <location>
        <begin position="1"/>
        <end position="24"/>
    </location>
</feature>
<dbReference type="AlphaFoldDB" id="A0A2J7ZYD6"/>
<evidence type="ECO:0000313" key="2">
    <source>
        <dbReference type="EMBL" id="PNH05266.1"/>
    </source>
</evidence>
<protein>
    <submittedName>
        <fullName evidence="2">Uncharacterized protein</fullName>
    </submittedName>
</protein>
<dbReference type="PANTHER" id="PTHR37475">
    <property type="entry name" value="ZYGOTE-SPECIFIC CLASS V COPY B GENE PROTEIN"/>
    <property type="match status" value="1"/>
</dbReference>
<comment type="caution">
    <text evidence="2">The sequence shown here is derived from an EMBL/GenBank/DDBJ whole genome shotgun (WGS) entry which is preliminary data.</text>
</comment>
<evidence type="ECO:0000313" key="3">
    <source>
        <dbReference type="Proteomes" id="UP000236333"/>
    </source>
</evidence>
<accession>A0A2J7ZYD6</accession>
<keyword evidence="1" id="KW-0732">Signal</keyword>
<name>A0A2J7ZYD6_9CHLO</name>
<reference evidence="2 3" key="1">
    <citation type="journal article" date="2017" name="Mol. Biol. Evol.">
        <title>The 4-celled Tetrabaena socialis nuclear genome reveals the essential components for genetic control of cell number at the origin of multicellularity in the volvocine lineage.</title>
        <authorList>
            <person name="Featherston J."/>
            <person name="Arakaki Y."/>
            <person name="Hanschen E.R."/>
            <person name="Ferris P.J."/>
            <person name="Michod R.E."/>
            <person name="Olson B.J.S.C."/>
            <person name="Nozaki H."/>
            <person name="Durand P.M."/>
        </authorList>
    </citation>
    <scope>NUCLEOTIDE SEQUENCE [LARGE SCALE GENOMIC DNA]</scope>
    <source>
        <strain evidence="2 3">NIES-571</strain>
    </source>
</reference>
<sequence length="74" mass="7315">MAFKPLRALLLAALLAAAASSVRAGPLAYAICQTGCNALVVACYGAAGYIFGTVTAGAGVPVAILTCNSKLGVW</sequence>
<dbReference type="EMBL" id="PGGS01000319">
    <property type="protein sequence ID" value="PNH05266.1"/>
    <property type="molecule type" value="Genomic_DNA"/>
</dbReference>
<proteinExistence type="predicted"/>
<dbReference type="Proteomes" id="UP000236333">
    <property type="component" value="Unassembled WGS sequence"/>
</dbReference>
<dbReference type="PANTHER" id="PTHR37475:SF1">
    <property type="entry name" value="ZYGOTE-SPECIFIC PROTEIN"/>
    <property type="match status" value="1"/>
</dbReference>
<keyword evidence="3" id="KW-1185">Reference proteome</keyword>
<gene>
    <name evidence="2" type="ORF">TSOC_008486</name>
</gene>
<evidence type="ECO:0000256" key="1">
    <source>
        <dbReference type="SAM" id="SignalP"/>
    </source>
</evidence>
<organism evidence="2 3">
    <name type="scientific">Tetrabaena socialis</name>
    <dbReference type="NCBI Taxonomy" id="47790"/>
    <lineage>
        <taxon>Eukaryota</taxon>
        <taxon>Viridiplantae</taxon>
        <taxon>Chlorophyta</taxon>
        <taxon>core chlorophytes</taxon>
        <taxon>Chlorophyceae</taxon>
        <taxon>CS clade</taxon>
        <taxon>Chlamydomonadales</taxon>
        <taxon>Tetrabaenaceae</taxon>
        <taxon>Tetrabaena</taxon>
    </lineage>
</organism>
<feature type="chain" id="PRO_5014415566" evidence="1">
    <location>
        <begin position="25"/>
        <end position="74"/>
    </location>
</feature>